<gene>
    <name evidence="14" type="ORF">AU210_016281</name>
</gene>
<evidence type="ECO:0000256" key="3">
    <source>
        <dbReference type="ARBA" id="ARBA00022723"/>
    </source>
</evidence>
<evidence type="ECO:0000313" key="15">
    <source>
        <dbReference type="Proteomes" id="UP000219602"/>
    </source>
</evidence>
<feature type="binding site" evidence="8">
    <location>
        <position position="331"/>
    </location>
    <ligand>
        <name>Zn(2+)</name>
        <dbReference type="ChEBI" id="CHEBI:29105"/>
        <note>catalytic</note>
    </ligand>
</feature>
<evidence type="ECO:0000256" key="8">
    <source>
        <dbReference type="PIRSR" id="PIRSR634016-3"/>
    </source>
</evidence>
<keyword evidence="5 8" id="KW-0862">Zinc</keyword>
<dbReference type="GO" id="GO:0005737">
    <property type="term" value="C:cytoplasm"/>
    <property type="evidence" value="ECO:0007669"/>
    <property type="project" value="TreeGrafter"/>
</dbReference>
<evidence type="ECO:0000256" key="5">
    <source>
        <dbReference type="ARBA" id="ARBA00022833"/>
    </source>
</evidence>
<dbReference type="Gene3D" id="1.25.50.20">
    <property type="match status" value="1"/>
</dbReference>
<evidence type="ECO:0000256" key="9">
    <source>
        <dbReference type="PIRSR" id="PIRSR634016-4"/>
    </source>
</evidence>
<feature type="binding site" evidence="8">
    <location>
        <position position="312"/>
    </location>
    <ligand>
        <name>Zn(2+)</name>
        <dbReference type="ChEBI" id="CHEBI:29105"/>
        <note>catalytic</note>
    </ligand>
</feature>
<dbReference type="GO" id="GO:0016020">
    <property type="term" value="C:membrane"/>
    <property type="evidence" value="ECO:0007669"/>
    <property type="project" value="TreeGrafter"/>
</dbReference>
<dbReference type="InterPro" id="IPR014782">
    <property type="entry name" value="Peptidase_M1_dom"/>
</dbReference>
<dbReference type="PRINTS" id="PR00756">
    <property type="entry name" value="ALADIPTASE"/>
</dbReference>
<evidence type="ECO:0000313" key="14">
    <source>
        <dbReference type="EMBL" id="PCD21315.1"/>
    </source>
</evidence>
<keyword evidence="10" id="KW-0031">Aminopeptidase</keyword>
<evidence type="ECO:0000259" key="12">
    <source>
        <dbReference type="Pfam" id="PF11838"/>
    </source>
</evidence>
<keyword evidence="6 10" id="KW-0482">Metalloprotease</keyword>
<reference evidence="14 15" key="1">
    <citation type="journal article" date="2016" name="Environ. Microbiol.">
        <title>Effector profiles distinguish formae speciales of Fusarium oxysporum.</title>
        <authorList>
            <person name="van Dam P."/>
            <person name="Fokkens L."/>
            <person name="Schmidt S.M."/>
            <person name="Linmans J.H."/>
            <person name="Kistler H.C."/>
            <person name="Ma L.J."/>
            <person name="Rep M."/>
        </authorList>
    </citation>
    <scope>NUCLEOTIDE SEQUENCE [LARGE SCALE GENOMIC DNA]</scope>
    <source>
        <strain evidence="14 15">Forc016</strain>
    </source>
</reference>
<dbReference type="GO" id="GO:0070006">
    <property type="term" value="F:metalloaminopeptidase activity"/>
    <property type="evidence" value="ECO:0007669"/>
    <property type="project" value="TreeGrafter"/>
</dbReference>
<evidence type="ECO:0000259" key="11">
    <source>
        <dbReference type="Pfam" id="PF01433"/>
    </source>
</evidence>
<dbReference type="SUPFAM" id="SSF63737">
    <property type="entry name" value="Leukotriene A4 hydrolase N-terminal domain"/>
    <property type="match status" value="1"/>
</dbReference>
<dbReference type="EC" id="3.4.11.-" evidence="10"/>
<dbReference type="InterPro" id="IPR024571">
    <property type="entry name" value="ERAP1-like_C_dom"/>
</dbReference>
<dbReference type="AlphaFoldDB" id="A0A2H3FNP1"/>
<dbReference type="Pfam" id="PF01433">
    <property type="entry name" value="Peptidase_M1"/>
    <property type="match status" value="1"/>
</dbReference>
<accession>A0A2H3FNP1</accession>
<protein>
    <recommendedName>
        <fullName evidence="10">Aminopeptidase</fullName>
        <ecNumber evidence="10">3.4.11.-</ecNumber>
    </recommendedName>
</protein>
<dbReference type="InterPro" id="IPR034016">
    <property type="entry name" value="M1_APN-typ"/>
</dbReference>
<feature type="domain" description="ERAP1-like C-terminal" evidence="12">
    <location>
        <begin position="651"/>
        <end position="809"/>
    </location>
</feature>
<feature type="site" description="Transition state stabilizer" evidence="9">
    <location>
        <position position="394"/>
    </location>
</feature>
<proteinExistence type="inferred from homology"/>
<dbReference type="Pfam" id="PF17900">
    <property type="entry name" value="Peptidase_M1_N"/>
    <property type="match status" value="1"/>
</dbReference>
<dbReference type="PANTHER" id="PTHR11533">
    <property type="entry name" value="PROTEASE M1 ZINC METALLOPROTEASE"/>
    <property type="match status" value="1"/>
</dbReference>
<comment type="caution">
    <text evidence="14">The sequence shown here is derived from an EMBL/GenBank/DDBJ whole genome shotgun (WGS) entry which is preliminary data.</text>
</comment>
<dbReference type="InterPro" id="IPR027268">
    <property type="entry name" value="Peptidase_M4/M1_CTD_sf"/>
</dbReference>
<feature type="domain" description="Aminopeptidase N-like N-terminal" evidence="13">
    <location>
        <begin position="18"/>
        <end position="201"/>
    </location>
</feature>
<dbReference type="PANTHER" id="PTHR11533:SF299">
    <property type="entry name" value="AMINOPEPTIDASE"/>
    <property type="match status" value="1"/>
</dbReference>
<dbReference type="CDD" id="cd09601">
    <property type="entry name" value="M1_APN-Q_like"/>
    <property type="match status" value="1"/>
</dbReference>
<dbReference type="InterPro" id="IPR045357">
    <property type="entry name" value="Aminopeptidase_N-like_N"/>
</dbReference>
<evidence type="ECO:0000256" key="7">
    <source>
        <dbReference type="PIRSR" id="PIRSR634016-1"/>
    </source>
</evidence>
<evidence type="ECO:0000256" key="1">
    <source>
        <dbReference type="ARBA" id="ARBA00010136"/>
    </source>
</evidence>
<keyword evidence="2 10" id="KW-0645">Protease</keyword>
<dbReference type="Gene3D" id="1.10.390.10">
    <property type="entry name" value="Neutral Protease Domain 2"/>
    <property type="match status" value="1"/>
</dbReference>
<evidence type="ECO:0000256" key="2">
    <source>
        <dbReference type="ARBA" id="ARBA00022670"/>
    </source>
</evidence>
<dbReference type="EMBL" id="MABQ02000013">
    <property type="protein sequence ID" value="PCD21315.1"/>
    <property type="molecule type" value="Genomic_DNA"/>
</dbReference>
<organism evidence="14 15">
    <name type="scientific">Fusarium oxysporum f. sp. radicis-cucumerinum</name>
    <dbReference type="NCBI Taxonomy" id="327505"/>
    <lineage>
        <taxon>Eukaryota</taxon>
        <taxon>Fungi</taxon>
        <taxon>Dikarya</taxon>
        <taxon>Ascomycota</taxon>
        <taxon>Pezizomycotina</taxon>
        <taxon>Sordariomycetes</taxon>
        <taxon>Hypocreomycetidae</taxon>
        <taxon>Hypocreales</taxon>
        <taxon>Nectriaceae</taxon>
        <taxon>Fusarium</taxon>
        <taxon>Fusarium oxysporum species complex</taxon>
    </lineage>
</organism>
<dbReference type="Gene3D" id="2.60.40.1730">
    <property type="entry name" value="tricorn interacting facor f3 domain"/>
    <property type="match status" value="1"/>
</dbReference>
<keyword evidence="4 10" id="KW-0378">Hydrolase</keyword>
<dbReference type="SUPFAM" id="SSF55486">
    <property type="entry name" value="Metalloproteases ('zincins'), catalytic domain"/>
    <property type="match status" value="1"/>
</dbReference>
<dbReference type="InterPro" id="IPR001930">
    <property type="entry name" value="Peptidase_M1"/>
</dbReference>
<name>A0A2H3FNP1_FUSOX</name>
<evidence type="ECO:0000259" key="13">
    <source>
        <dbReference type="Pfam" id="PF17900"/>
    </source>
</evidence>
<dbReference type="GO" id="GO:0042277">
    <property type="term" value="F:peptide binding"/>
    <property type="evidence" value="ECO:0007669"/>
    <property type="project" value="TreeGrafter"/>
</dbReference>
<dbReference type="STRING" id="327505.A0A2H3FNP1"/>
<evidence type="ECO:0000256" key="10">
    <source>
        <dbReference type="RuleBase" id="RU364040"/>
    </source>
</evidence>
<feature type="active site" description="Proton acceptor" evidence="7">
    <location>
        <position position="309"/>
    </location>
</feature>
<dbReference type="Pfam" id="PF11838">
    <property type="entry name" value="ERAP1_C"/>
    <property type="match status" value="1"/>
</dbReference>
<comment type="cofactor">
    <cofactor evidence="8 10">
        <name>Zn(2+)</name>
        <dbReference type="ChEBI" id="CHEBI:29105"/>
    </cofactor>
    <text evidence="8 10">Binds 1 zinc ion per subunit.</text>
</comment>
<reference evidence="14 15" key="2">
    <citation type="journal article" date="2017" name="Sci. Rep.">
        <title>A mobile pathogenicity chromosome in Fusarium oxysporum for infection of multiple cucurbit species.</title>
        <authorList>
            <person name="van Dam P."/>
            <person name="Fokkens L."/>
            <person name="Ayukawa Y."/>
            <person name="van der Gragt M."/>
            <person name="Ter Horst A."/>
            <person name="Brankovics B."/>
            <person name="Houterman P.M."/>
            <person name="Arie T."/>
            <person name="Rep M."/>
        </authorList>
    </citation>
    <scope>NUCLEOTIDE SEQUENCE [LARGE SCALE GENOMIC DNA]</scope>
    <source>
        <strain evidence="14 15">Forc016</strain>
    </source>
</reference>
<sequence>MSSISQHQLGHALPRNVKPIEYRLSMNISIPKFAYHGKVDIQLQVIEDTTSITLNAAGNLTINKSLIRLQAEDSDKIYELSTTHDAEAETLTVTLGETLSAGKRATLTLEFENKINDDPKGLHRSPFTNSQGQTEYIVTTQFEPTYARRAFPCFDEPALKAKFKVNLKTNNNLTCLSNTDGRQLNDKSFEFDQTPPMSTYLLAFVIGGLECHTNTSFRVPVRIWLTPDQNLAHASFAGQIVAQSLEYYEEELSCKYPLPKLDVVAVSNSEHGATESWGLIIAKNEYVLWDKEIHTPFMQATIIWILDHETLHQWLGNLATWASWNDWWLKEGLVTLFTNQHCAQLFQELNLSENFSAFRVAPDLRYGLPDWTHPVKVPVTSPHEFYQTITFDSYRRSQYILSVVQTHATRQKFRQGIRNIIGKYGSSTVCAHHLWEALEQLGCAKVEDVANFWAETGGYCVIEVTEDDTKGNIRVKQMPFHRNTDISESRVIGPLFMTIETKNGVQSHLIQGVDNHEYQVDLLFYKLNVNNVAPYYTLYTEERLLELARQFGNGLIDTNGMLGLLAETTVLTTAGYQSSKTLLSLIKSLPRTDDSVMEMGNSCLQDLQKAWMFEPLDERNRLKSFEQDLKSTKIEQTSEAEDTLMLKRLKDGDHEAFGDRNRFEVFRDLLIDGKDAHYAIVLEECKGLQDKDDRHAAHRSLGYATEPEHIRRTLAYVLEELANGRTDYIRDVLEGQSLHSGGIRARWEWLQENCDFLLERLSHDKGLFGAIIRLSLECLTQSSDILCAEELARRKADDGFGEYFREGLAEAKCKHHWVERDRVVVKEWLQDQGYI</sequence>
<dbReference type="Proteomes" id="UP000219602">
    <property type="component" value="Unassembled WGS sequence"/>
</dbReference>
<dbReference type="InterPro" id="IPR042097">
    <property type="entry name" value="Aminopeptidase_N-like_N_sf"/>
</dbReference>
<dbReference type="GO" id="GO:0043171">
    <property type="term" value="P:peptide catabolic process"/>
    <property type="evidence" value="ECO:0007669"/>
    <property type="project" value="TreeGrafter"/>
</dbReference>
<comment type="similarity">
    <text evidence="1 10">Belongs to the peptidase M1 family.</text>
</comment>
<dbReference type="InterPro" id="IPR050344">
    <property type="entry name" value="Peptidase_M1_aminopeptidases"/>
</dbReference>
<feature type="binding site" evidence="8">
    <location>
        <position position="308"/>
    </location>
    <ligand>
        <name>Zn(2+)</name>
        <dbReference type="ChEBI" id="CHEBI:29105"/>
        <note>catalytic</note>
    </ligand>
</feature>
<dbReference type="GO" id="GO:0008270">
    <property type="term" value="F:zinc ion binding"/>
    <property type="evidence" value="ECO:0007669"/>
    <property type="project" value="UniProtKB-UniRule"/>
</dbReference>
<dbReference type="GO" id="GO:0006508">
    <property type="term" value="P:proteolysis"/>
    <property type="evidence" value="ECO:0007669"/>
    <property type="project" value="UniProtKB-KW"/>
</dbReference>
<keyword evidence="3 8" id="KW-0479">Metal-binding</keyword>
<evidence type="ECO:0000256" key="4">
    <source>
        <dbReference type="ARBA" id="ARBA00022801"/>
    </source>
</evidence>
<evidence type="ECO:0000256" key="6">
    <source>
        <dbReference type="ARBA" id="ARBA00023049"/>
    </source>
</evidence>
<feature type="domain" description="Peptidase M1 membrane alanine aminopeptidase" evidence="11">
    <location>
        <begin position="239"/>
        <end position="453"/>
    </location>
</feature>